<comment type="caution">
    <text evidence="2">The sequence shown here is derived from an EMBL/GenBank/DDBJ whole genome shotgun (WGS) entry which is preliminary data.</text>
</comment>
<reference evidence="2" key="1">
    <citation type="submission" date="2021-02" db="EMBL/GenBank/DDBJ databases">
        <authorList>
            <person name="Nowell W R."/>
        </authorList>
    </citation>
    <scope>NUCLEOTIDE SEQUENCE</scope>
</reference>
<dbReference type="AlphaFoldDB" id="A0A813MPF6"/>
<protein>
    <submittedName>
        <fullName evidence="2">Uncharacterized protein</fullName>
    </submittedName>
</protein>
<dbReference type="Proteomes" id="UP000663852">
    <property type="component" value="Unassembled WGS sequence"/>
</dbReference>
<feature type="compositionally biased region" description="Polar residues" evidence="1">
    <location>
        <begin position="283"/>
        <end position="295"/>
    </location>
</feature>
<evidence type="ECO:0000313" key="2">
    <source>
        <dbReference type="EMBL" id="CAF0727935.1"/>
    </source>
</evidence>
<feature type="compositionally biased region" description="Low complexity" evidence="1">
    <location>
        <begin position="101"/>
        <end position="114"/>
    </location>
</feature>
<gene>
    <name evidence="2" type="ORF">EDS130_LOCUS875</name>
</gene>
<sequence length="315" mass="35482">MRRIHLLSFLFVDKITNERGWTIVSIDCVPIRKNTDVHHGLRHFAAEQVEKRDEPLQFTQSQVICRTKSSKSANTTEQRESKGLLVINHSNERNIFQSTPSNGSSGINSDQSSSLKSERDFQSTPVYSMEVFVRPKTGRTLVVQSFLSDSTENDFPNETMIELDDKEISRDGVVTSSTPTNVEQTTLTRRTISRFNNEQAILVKDFSSDSDESYPLYKSFATSSSESDIASINEKSSHRSLITNMSKENIARRMIADGTDSSIQLHNSLSSDSEGTTVRKRISNTSQSPRSMKSDNCSKAFVYETSYESEIDAER</sequence>
<name>A0A813MPF6_ADIRI</name>
<evidence type="ECO:0000256" key="1">
    <source>
        <dbReference type="SAM" id="MobiDB-lite"/>
    </source>
</evidence>
<proteinExistence type="predicted"/>
<dbReference type="OrthoDB" id="10059388at2759"/>
<feature type="region of interest" description="Disordered" evidence="1">
    <location>
        <begin position="95"/>
        <end position="121"/>
    </location>
</feature>
<evidence type="ECO:0000313" key="3">
    <source>
        <dbReference type="Proteomes" id="UP000663852"/>
    </source>
</evidence>
<accession>A0A813MPF6</accession>
<dbReference type="EMBL" id="CAJNOJ010000002">
    <property type="protein sequence ID" value="CAF0727935.1"/>
    <property type="molecule type" value="Genomic_DNA"/>
</dbReference>
<feature type="compositionally biased region" description="Polar residues" evidence="1">
    <location>
        <begin position="266"/>
        <end position="276"/>
    </location>
</feature>
<feature type="region of interest" description="Disordered" evidence="1">
    <location>
        <begin position="266"/>
        <end position="295"/>
    </location>
</feature>
<organism evidence="2 3">
    <name type="scientific">Adineta ricciae</name>
    <name type="common">Rotifer</name>
    <dbReference type="NCBI Taxonomy" id="249248"/>
    <lineage>
        <taxon>Eukaryota</taxon>
        <taxon>Metazoa</taxon>
        <taxon>Spiralia</taxon>
        <taxon>Gnathifera</taxon>
        <taxon>Rotifera</taxon>
        <taxon>Eurotatoria</taxon>
        <taxon>Bdelloidea</taxon>
        <taxon>Adinetida</taxon>
        <taxon>Adinetidae</taxon>
        <taxon>Adineta</taxon>
    </lineage>
</organism>